<dbReference type="AlphaFoldDB" id="A0AAN7Z567"/>
<evidence type="ECO:0000313" key="1">
    <source>
        <dbReference type="EMBL" id="KAK5630212.1"/>
    </source>
</evidence>
<name>A0AAN7Z567_9PEZI</name>
<dbReference type="Proteomes" id="UP001305414">
    <property type="component" value="Unassembled WGS sequence"/>
</dbReference>
<proteinExistence type="predicted"/>
<reference evidence="1 2" key="1">
    <citation type="submission" date="2023-10" db="EMBL/GenBank/DDBJ databases">
        <title>Draft genome sequence of Xylaria bambusicola isolate GMP-LS, the root and basal stem rot pathogen of sugarcane in Indonesia.</title>
        <authorList>
            <person name="Selvaraj P."/>
            <person name="Muralishankar V."/>
            <person name="Muruganantham S."/>
            <person name="Sp S."/>
            <person name="Haryani S."/>
            <person name="Lau K.J.X."/>
            <person name="Naqvi N.I."/>
        </authorList>
    </citation>
    <scope>NUCLEOTIDE SEQUENCE [LARGE SCALE GENOMIC DNA]</scope>
    <source>
        <strain evidence="1">GMP-LS</strain>
    </source>
</reference>
<comment type="caution">
    <text evidence="1">The sequence shown here is derived from an EMBL/GenBank/DDBJ whole genome shotgun (WGS) entry which is preliminary data.</text>
</comment>
<accession>A0AAN7Z567</accession>
<sequence>MAAASLLCRTIQIIGFLYGDWEYSSLALAERLIYELSQLRNVLQSLEETALSVADMVSPLQDDLLACLEDMKTLLISLLSKVSRQDARDSNLVWPSFNALTPPRGSSLQLSPAETASDIQQLQKYLSKLTNSISKSIFCPIEKPLPKRIVDPTEALWKDCAEYAESHESARKSRLGGTGRWSIVNSGFQKLAYCRCWTCLLLLQLQYEELSMKVCADSSCGSWRCGPPRSCWASVLPSAR</sequence>
<evidence type="ECO:0000313" key="2">
    <source>
        <dbReference type="Proteomes" id="UP001305414"/>
    </source>
</evidence>
<gene>
    <name evidence="1" type="ORF">RRF57_005927</name>
</gene>
<dbReference type="EMBL" id="JAWHQM010000015">
    <property type="protein sequence ID" value="KAK5630212.1"/>
    <property type="molecule type" value="Genomic_DNA"/>
</dbReference>
<keyword evidence="2" id="KW-1185">Reference proteome</keyword>
<protein>
    <submittedName>
        <fullName evidence="1">Uncharacterized protein</fullName>
    </submittedName>
</protein>
<organism evidence="1 2">
    <name type="scientific">Xylaria bambusicola</name>
    <dbReference type="NCBI Taxonomy" id="326684"/>
    <lineage>
        <taxon>Eukaryota</taxon>
        <taxon>Fungi</taxon>
        <taxon>Dikarya</taxon>
        <taxon>Ascomycota</taxon>
        <taxon>Pezizomycotina</taxon>
        <taxon>Sordariomycetes</taxon>
        <taxon>Xylariomycetidae</taxon>
        <taxon>Xylariales</taxon>
        <taxon>Xylariaceae</taxon>
        <taxon>Xylaria</taxon>
    </lineage>
</organism>